<dbReference type="InterPro" id="IPR003591">
    <property type="entry name" value="Leu-rich_rpt_typical-subtyp"/>
</dbReference>
<name>A0ABM3ZXM0_ZIZJJ</name>
<feature type="chain" id="PRO_5046333229" evidence="12">
    <location>
        <begin position="23"/>
        <end position="1168"/>
    </location>
</feature>
<dbReference type="Proteomes" id="UP001652623">
    <property type="component" value="Chromosome 12"/>
</dbReference>
<evidence type="ECO:0000256" key="2">
    <source>
        <dbReference type="ARBA" id="ARBA00004479"/>
    </source>
</evidence>
<evidence type="ECO:0000259" key="13">
    <source>
        <dbReference type="Pfam" id="PF08263"/>
    </source>
</evidence>
<dbReference type="Pfam" id="PF08263">
    <property type="entry name" value="LRRNT_2"/>
    <property type="match status" value="1"/>
</dbReference>
<dbReference type="InterPro" id="IPR055414">
    <property type="entry name" value="LRR_R13L4/SHOC2-like"/>
</dbReference>
<proteinExistence type="predicted"/>
<keyword evidence="4 11" id="KW-0812">Transmembrane</keyword>
<protein>
    <submittedName>
        <fullName evidence="16">Receptor-like protein 19 isoform X1</fullName>
    </submittedName>
</protein>
<dbReference type="PRINTS" id="PR00019">
    <property type="entry name" value="LEURICHRPT"/>
</dbReference>
<dbReference type="RefSeq" id="XP_060669235.1">
    <property type="nucleotide sequence ID" value="XM_060813252.1"/>
</dbReference>
<dbReference type="SMART" id="SM00369">
    <property type="entry name" value="LRR_TYP"/>
    <property type="match status" value="12"/>
</dbReference>
<dbReference type="SUPFAM" id="SSF52058">
    <property type="entry name" value="L domain-like"/>
    <property type="match status" value="1"/>
</dbReference>
<sequence length="1168" mass="128577">MTIPVLVSWLFLMLSIYSSLFGHVVVVVGQCLSHQQSLLLQLKHAIIFNETSSKILVNWNESSDCCTWPGITCDDDGRVIGLKLSNEQISGGIHDNSTLFNLVDLKSLDLSSNEDLQSEMPSRIGNLTNLNYLNLSNSFWFHQIPKTISLLNKLLILDLSYSDEYYCLDQQYDKGSNLSMHMFTNLTRLEELYVGCVNLSASGNEWGQALSSSLPNLRVLSLISCSLSGPIDKSLAKLQYLSVIHLDDNDLLSSKVPKFFANFSNLTTLSLSGCGLYGMFPKEIFQVPTLTILDISRNELLGGSLPEFPLDSDLQSLVLYGTNFSGSLPASIGNLGQLSRLDIYHCQFSGSLPKSMANLTQLVHLDLSSNMFTVPIPSFNMSKILMEINLSNNSLNGNIPSSLFALPSLDSIHLANNQFSGVDEFPNVSSSVLKSIDLRSNKLQGTVPSSLFALPSLESIHLGKNQFSRVDEFPNVSSSVLNSIDLSSNNLRVLKSIDLRSNKLQGTVPSSLFALPSLESIHLGKNQFSRVDEFPNVSSSVLNSIDLSSNNLRGTVPSSLFTLPSLKEIDLANNQFTGVDEFPNVSSSVLNSIDLSSNKLQGTVPSSLFTLPSLEKIDLANNQFTGVDEFQNVSSSVLEYLGLASCKLGVFPYPIKNLALFDLDLSNNQISGEIPNWIWKVAVQLNLSHNQLVGMQEPYSLQNLSSLDLSFNQLHGKIPILPPNAFYIDLSSNNFQSSIPSDIGNNLNAVYVSLSNSGLTGVIPESICKASNLEALDLSNNTLSGKIPTCIFAMDSIVMVKLRRNNLSGPIPDAFPDNCKLEILDLYGNLLTDRIPKSLVNCHPLKVLNLGKNQMLDTFPLFLKRISTLLILILKSNRLHGSITCADNIGGWPVIEIVVVASNNFSGELPFQCLTTWGVMKGDSPFPLPSASHFSYNRAMSSFDYKDVVPVTNKRLEMDLVKVPEGFTCIDFSSNNFSGEIPKQLGLLTYLKVLNLSNNALSGHIPSSFGNMHELESLDLSRNRLNGEIPASLSNLNFLEVLDLSHNQLSGRIPKGTQIQTFSADCFQDNEGLCGPPLTPRCKNDEVDLPPKTSHEASHQNSGNEDIKWDLISAEVGFVVGFGTVIGPLVFSSRWRKRYYDRVEDIAFRILPNLILEKWLSWKMGMRK</sequence>
<keyword evidence="3" id="KW-0433">Leucine-rich repeat</keyword>
<evidence type="ECO:0000313" key="15">
    <source>
        <dbReference type="Proteomes" id="UP001652623"/>
    </source>
</evidence>
<keyword evidence="7 11" id="KW-1133">Transmembrane helix</keyword>
<dbReference type="Pfam" id="PF13855">
    <property type="entry name" value="LRR_8"/>
    <property type="match status" value="2"/>
</dbReference>
<feature type="domain" description="Leucine-rich repeat-containing N-terminal plant-type" evidence="13">
    <location>
        <begin position="34"/>
        <end position="74"/>
    </location>
</feature>
<evidence type="ECO:0000313" key="16">
    <source>
        <dbReference type="RefSeq" id="XP_060669235.1"/>
    </source>
</evidence>
<keyword evidence="8 11" id="KW-0472">Membrane</keyword>
<keyword evidence="15" id="KW-1185">Reference proteome</keyword>
<feature type="transmembrane region" description="Helical" evidence="11">
    <location>
        <begin position="1111"/>
        <end position="1131"/>
    </location>
</feature>
<evidence type="ECO:0000256" key="11">
    <source>
        <dbReference type="SAM" id="Phobius"/>
    </source>
</evidence>
<feature type="domain" description="Disease resistance R13L4/SHOC-2-like LRR" evidence="14">
    <location>
        <begin position="92"/>
        <end position="297"/>
    </location>
</feature>
<reference evidence="16" key="1">
    <citation type="submission" date="2025-08" db="UniProtKB">
        <authorList>
            <consortium name="RefSeq"/>
        </authorList>
    </citation>
    <scope>IDENTIFICATION</scope>
    <source>
        <tissue evidence="16">Seedling</tissue>
    </source>
</reference>
<dbReference type="Gene3D" id="3.80.10.10">
    <property type="entry name" value="Ribonuclease Inhibitor"/>
    <property type="match status" value="7"/>
</dbReference>
<dbReference type="PANTHER" id="PTHR27000">
    <property type="entry name" value="LEUCINE-RICH REPEAT RECEPTOR-LIKE PROTEIN KINASE FAMILY PROTEIN-RELATED"/>
    <property type="match status" value="1"/>
</dbReference>
<organism evidence="15 16">
    <name type="scientific">Ziziphus jujuba</name>
    <name type="common">Chinese jujube</name>
    <name type="synonym">Ziziphus sativa</name>
    <dbReference type="NCBI Taxonomy" id="326968"/>
    <lineage>
        <taxon>Eukaryota</taxon>
        <taxon>Viridiplantae</taxon>
        <taxon>Streptophyta</taxon>
        <taxon>Embryophyta</taxon>
        <taxon>Tracheophyta</taxon>
        <taxon>Spermatophyta</taxon>
        <taxon>Magnoliopsida</taxon>
        <taxon>eudicotyledons</taxon>
        <taxon>Gunneridae</taxon>
        <taxon>Pentapetalae</taxon>
        <taxon>rosids</taxon>
        <taxon>fabids</taxon>
        <taxon>Rosales</taxon>
        <taxon>Rhamnaceae</taxon>
        <taxon>Paliureae</taxon>
        <taxon>Ziziphus</taxon>
    </lineage>
</organism>
<dbReference type="InterPro" id="IPR001611">
    <property type="entry name" value="Leu-rich_rpt"/>
</dbReference>
<evidence type="ECO:0000256" key="8">
    <source>
        <dbReference type="ARBA" id="ARBA00023136"/>
    </source>
</evidence>
<dbReference type="Pfam" id="PF23598">
    <property type="entry name" value="LRR_14"/>
    <property type="match status" value="1"/>
</dbReference>
<evidence type="ECO:0000256" key="4">
    <source>
        <dbReference type="ARBA" id="ARBA00022692"/>
    </source>
</evidence>
<evidence type="ECO:0000256" key="9">
    <source>
        <dbReference type="ARBA" id="ARBA00023170"/>
    </source>
</evidence>
<comment type="subcellular location">
    <subcellularLocation>
        <location evidence="1">Cell membrane</location>
        <topology evidence="1">Single-pass membrane protein</topology>
    </subcellularLocation>
    <subcellularLocation>
        <location evidence="2">Membrane</location>
        <topology evidence="2">Single-pass type I membrane protein</topology>
    </subcellularLocation>
</comment>
<gene>
    <name evidence="16" type="primary">LOC107410065</name>
</gene>
<dbReference type="SUPFAM" id="SSF52047">
    <property type="entry name" value="RNI-like"/>
    <property type="match status" value="2"/>
</dbReference>
<evidence type="ECO:0000256" key="3">
    <source>
        <dbReference type="ARBA" id="ARBA00022614"/>
    </source>
</evidence>
<dbReference type="PANTHER" id="PTHR27000:SF787">
    <property type="entry name" value="RECEPTOR-LIKE PROTEIN 39"/>
    <property type="match status" value="1"/>
</dbReference>
<dbReference type="InterPro" id="IPR013210">
    <property type="entry name" value="LRR_N_plant-typ"/>
</dbReference>
<keyword evidence="6" id="KW-0677">Repeat</keyword>
<evidence type="ECO:0000256" key="6">
    <source>
        <dbReference type="ARBA" id="ARBA00022737"/>
    </source>
</evidence>
<accession>A0ABM3ZXM0</accession>
<dbReference type="Pfam" id="PF00560">
    <property type="entry name" value="LRR_1"/>
    <property type="match status" value="8"/>
</dbReference>
<evidence type="ECO:0000256" key="5">
    <source>
        <dbReference type="ARBA" id="ARBA00022729"/>
    </source>
</evidence>
<dbReference type="InterPro" id="IPR032675">
    <property type="entry name" value="LRR_dom_sf"/>
</dbReference>
<evidence type="ECO:0000259" key="14">
    <source>
        <dbReference type="Pfam" id="PF23598"/>
    </source>
</evidence>
<evidence type="ECO:0000256" key="12">
    <source>
        <dbReference type="SAM" id="SignalP"/>
    </source>
</evidence>
<keyword evidence="10" id="KW-0325">Glycoprotein</keyword>
<dbReference type="GeneID" id="107410065"/>
<keyword evidence="9" id="KW-0675">Receptor</keyword>
<feature type="signal peptide" evidence="12">
    <location>
        <begin position="1"/>
        <end position="22"/>
    </location>
</feature>
<keyword evidence="5 12" id="KW-0732">Signal</keyword>
<evidence type="ECO:0000256" key="1">
    <source>
        <dbReference type="ARBA" id="ARBA00004162"/>
    </source>
</evidence>
<evidence type="ECO:0000256" key="7">
    <source>
        <dbReference type="ARBA" id="ARBA00022989"/>
    </source>
</evidence>
<evidence type="ECO:0000256" key="10">
    <source>
        <dbReference type="ARBA" id="ARBA00023180"/>
    </source>
</evidence>